<evidence type="ECO:0000313" key="2">
    <source>
        <dbReference type="Proteomes" id="UP001162992"/>
    </source>
</evidence>
<gene>
    <name evidence="1" type="ORF">O6H91_23G004100</name>
</gene>
<name>A0ACC2A7N0_DIPCM</name>
<dbReference type="EMBL" id="CM055114">
    <property type="protein sequence ID" value="KAJ7513550.1"/>
    <property type="molecule type" value="Genomic_DNA"/>
</dbReference>
<accession>A0ACC2A7N0</accession>
<proteinExistence type="predicted"/>
<keyword evidence="2" id="KW-1185">Reference proteome</keyword>
<reference evidence="2" key="1">
    <citation type="journal article" date="2024" name="Proc. Natl. Acad. Sci. U.S.A.">
        <title>Extraordinary preservation of gene collinearity over three hundred million years revealed in homosporous lycophytes.</title>
        <authorList>
            <person name="Li C."/>
            <person name="Wickell D."/>
            <person name="Kuo L.Y."/>
            <person name="Chen X."/>
            <person name="Nie B."/>
            <person name="Liao X."/>
            <person name="Peng D."/>
            <person name="Ji J."/>
            <person name="Jenkins J."/>
            <person name="Williams M."/>
            <person name="Shu S."/>
            <person name="Plott C."/>
            <person name="Barry K."/>
            <person name="Rajasekar S."/>
            <person name="Grimwood J."/>
            <person name="Han X."/>
            <person name="Sun S."/>
            <person name="Hou Z."/>
            <person name="He W."/>
            <person name="Dai G."/>
            <person name="Sun C."/>
            <person name="Schmutz J."/>
            <person name="Leebens-Mack J.H."/>
            <person name="Li F.W."/>
            <person name="Wang L."/>
        </authorList>
    </citation>
    <scope>NUCLEOTIDE SEQUENCE [LARGE SCALE GENOMIC DNA]</scope>
    <source>
        <strain evidence="2">cv. PW_Plant_1</strain>
    </source>
</reference>
<dbReference type="Proteomes" id="UP001162992">
    <property type="component" value="Chromosome 23"/>
</dbReference>
<evidence type="ECO:0000313" key="1">
    <source>
        <dbReference type="EMBL" id="KAJ7513550.1"/>
    </source>
</evidence>
<comment type="caution">
    <text evidence="1">The sequence shown here is derived from an EMBL/GenBank/DDBJ whole genome shotgun (WGS) entry which is preliminary data.</text>
</comment>
<protein>
    <submittedName>
        <fullName evidence="1">Uncharacterized protein</fullName>
    </submittedName>
</protein>
<sequence length="975" mass="108424">MRKVGAELLAILSIALARRRMYDEEAAITESLMGSPKGKEEAEEEDDRVGENTFNALGSQHGMAQNSTTANWKDPSHVIVDFDTEVADPQTSSNQRVGSDEIDFSTESSRASKFLKEEAALLLTSRQAKPRLSALPNLALPLSPCLDISETSGTFSKQEDENEDKDGSGDGGPGSSGHSSPKSPSTLEDLLPWSTKTRPKARLQEPPAISPAVKEQISRSLSRRKNSITALATESPGPPCLTHRNKSLTNSLSNTSSSSPGANKATLFSMPRGVKPSANGLVAEEEQDPLDEDFIPEYKKFKKRENKYCIWAEWFGVFLLSMLLICSVTIKKVKGITWLGLNLWRWQVLVFVVFSGRLISDWVVKLFVALIENHCLLKKRVLYFVYGLRRAVKNCIWLALVLGVWEVIFEGREKTTAISLVTRVLWCCFTISIAWMLKVLAVKAAASGFHRAAYFDRIQDCLFNQFLLETLSAPPTMAKVCDSAESQSADFEETVTLSGVNRSHSNSSKATPNTAARCAISTDDEIQKATREQPRSMQGDFASHKQHSRGKVNQILHGAIQGRHRQAQAGVLAKRACLTDGKHELNADPKRLQGSENSPNKARNLESSNQAGGRWPSGGFDKPTLGVDEHTLKPASHTSGNTENRITPRQASETMAANESFEAAQQQQTPTQRRMSASIGPLIALSSNPIEQDKLQQLTSETVSAWTLKRLIKVIRHTNIATYTSMFAHEKGDWEIDSEVRAKAAAKQVLAVVLFIASLLILGVDTSKLLVFFSSIFIPSVFIFGNAAKTTFEALIFLFIIHPFDVGDRISVDGQTMLVEEMNVLNTTFLSGSNEKIYYPNSVLANKAISNFYRSPDQCDGIEFQVHVSTSIEKLGALKERMQSYIESLPQFWYPDFGIICKDIEDHNKMKMGLWMQHHLNFQEAGERYQRRSNLLLYMKQQLEDLGIGYQLPKQEIIVRGLPLHIMSSSKQWLL</sequence>
<organism evidence="1 2">
    <name type="scientific">Diphasiastrum complanatum</name>
    <name type="common">Issler's clubmoss</name>
    <name type="synonym">Lycopodium complanatum</name>
    <dbReference type="NCBI Taxonomy" id="34168"/>
    <lineage>
        <taxon>Eukaryota</taxon>
        <taxon>Viridiplantae</taxon>
        <taxon>Streptophyta</taxon>
        <taxon>Embryophyta</taxon>
        <taxon>Tracheophyta</taxon>
        <taxon>Lycopodiopsida</taxon>
        <taxon>Lycopodiales</taxon>
        <taxon>Lycopodiaceae</taxon>
        <taxon>Lycopodioideae</taxon>
        <taxon>Diphasiastrum</taxon>
    </lineage>
</organism>